<evidence type="ECO:0000313" key="3">
    <source>
        <dbReference type="EMBL" id="MBU5486225.1"/>
    </source>
</evidence>
<keyword evidence="4" id="KW-1185">Reference proteome</keyword>
<dbReference type="InterPro" id="IPR039445">
    <property type="entry name" value="DauR-like_HTH"/>
</dbReference>
<name>A0ABS6ELX0_9CLOT</name>
<evidence type="ECO:0000313" key="4">
    <source>
        <dbReference type="Proteomes" id="UP000726170"/>
    </source>
</evidence>
<proteinExistence type="predicted"/>
<accession>A0ABS6ELX0</accession>
<dbReference type="InterPro" id="IPR039446">
    <property type="entry name" value="DauR-like"/>
</dbReference>
<sequence>MDKTILKQYTKLVEFLGKVLGPDYEIVLHDLTDKTYSIVAIANGHVSGRSVGAPLTNLGLKTIAMGSYKNSDYLINYNGASRTNRVLRSSTMFIKDNNEEIIGMLCINFDDSKYISISEDILKLCHPDELILQNSTYESINSILNEVPENFSESIGEVTETVLNKVLADKNIPIDRLTQDERLSIVDILNQKGIFMLKGAVSEVAKQLHCSEPSIYRYLSILNKDKNN</sequence>
<dbReference type="RefSeq" id="WP_216440804.1">
    <property type="nucleotide sequence ID" value="NZ_JAHLQF010000004.1"/>
</dbReference>
<dbReference type="EMBL" id="JAHLQF010000004">
    <property type="protein sequence ID" value="MBU5486225.1"/>
    <property type="molecule type" value="Genomic_DNA"/>
</dbReference>
<feature type="domain" description="YheO-like" evidence="1">
    <location>
        <begin position="6"/>
        <end position="117"/>
    </location>
</feature>
<dbReference type="Pfam" id="PF13309">
    <property type="entry name" value="HTH_22"/>
    <property type="match status" value="1"/>
</dbReference>
<organism evidence="3 4">
    <name type="scientific">Clostridium mobile</name>
    <dbReference type="NCBI Taxonomy" id="2841512"/>
    <lineage>
        <taxon>Bacteria</taxon>
        <taxon>Bacillati</taxon>
        <taxon>Bacillota</taxon>
        <taxon>Clostridia</taxon>
        <taxon>Eubacteriales</taxon>
        <taxon>Clostridiaceae</taxon>
        <taxon>Clostridium</taxon>
    </lineage>
</organism>
<feature type="domain" description="Transcriptional regulator DauR-like HTH" evidence="2">
    <location>
        <begin position="160"/>
        <end position="219"/>
    </location>
</feature>
<dbReference type="Pfam" id="PF08348">
    <property type="entry name" value="PAS_6"/>
    <property type="match status" value="1"/>
</dbReference>
<dbReference type="Proteomes" id="UP000726170">
    <property type="component" value="Unassembled WGS sequence"/>
</dbReference>
<evidence type="ECO:0000259" key="1">
    <source>
        <dbReference type="Pfam" id="PF08348"/>
    </source>
</evidence>
<protein>
    <submittedName>
        <fullName evidence="3">PAS domain-containing protein</fullName>
    </submittedName>
</protein>
<dbReference type="PANTHER" id="PTHR35568">
    <property type="entry name" value="TRANSCRIPTIONAL REGULATOR DAUR"/>
    <property type="match status" value="1"/>
</dbReference>
<evidence type="ECO:0000259" key="2">
    <source>
        <dbReference type="Pfam" id="PF13309"/>
    </source>
</evidence>
<dbReference type="InterPro" id="IPR013559">
    <property type="entry name" value="YheO"/>
</dbReference>
<gene>
    <name evidence="3" type="ORF">KQI86_18050</name>
</gene>
<reference evidence="3 4" key="1">
    <citation type="submission" date="2021-06" db="EMBL/GenBank/DDBJ databases">
        <authorList>
            <person name="Sun Q."/>
            <person name="Li D."/>
        </authorList>
    </citation>
    <scope>NUCLEOTIDE SEQUENCE [LARGE SCALE GENOMIC DNA]</scope>
    <source>
        <strain evidence="3 4">MSJ-11</strain>
    </source>
</reference>
<dbReference type="PANTHER" id="PTHR35568:SF1">
    <property type="entry name" value="TRANSCRIPTIONAL REGULATOR DAUR"/>
    <property type="match status" value="1"/>
</dbReference>
<comment type="caution">
    <text evidence="3">The sequence shown here is derived from an EMBL/GenBank/DDBJ whole genome shotgun (WGS) entry which is preliminary data.</text>
</comment>